<dbReference type="Proteomes" id="UP000006044">
    <property type="component" value="Unassembled WGS sequence"/>
</dbReference>
<gene>
    <name evidence="3" type="ORF">HMPREF9448_02223</name>
</gene>
<evidence type="ECO:0000256" key="1">
    <source>
        <dbReference type="ARBA" id="ARBA00022729"/>
    </source>
</evidence>
<organism evidence="3 4">
    <name type="scientific">Barnesiella intestinihominis YIT 11860</name>
    <dbReference type="NCBI Taxonomy" id="742726"/>
    <lineage>
        <taxon>Bacteria</taxon>
        <taxon>Pseudomonadati</taxon>
        <taxon>Bacteroidota</taxon>
        <taxon>Bacteroidia</taxon>
        <taxon>Bacteroidales</taxon>
        <taxon>Barnesiellaceae</taxon>
        <taxon>Barnesiella</taxon>
    </lineage>
</organism>
<dbReference type="PATRIC" id="fig|742726.3.peg.2321"/>
<dbReference type="AlphaFoldDB" id="K0X598"/>
<dbReference type="SUPFAM" id="SSF49464">
    <property type="entry name" value="Carboxypeptidase regulatory domain-like"/>
    <property type="match status" value="1"/>
</dbReference>
<dbReference type="GO" id="GO:0009279">
    <property type="term" value="C:cell outer membrane"/>
    <property type="evidence" value="ECO:0007669"/>
    <property type="project" value="TreeGrafter"/>
</dbReference>
<dbReference type="InterPro" id="IPR012910">
    <property type="entry name" value="Plug_dom"/>
</dbReference>
<protein>
    <recommendedName>
        <fullName evidence="2">TonB-dependent receptor plug domain-containing protein</fullName>
    </recommendedName>
</protein>
<dbReference type="PANTHER" id="PTHR30069">
    <property type="entry name" value="TONB-DEPENDENT OUTER MEMBRANE RECEPTOR"/>
    <property type="match status" value="1"/>
</dbReference>
<dbReference type="STRING" id="742726.HMPREF9448_02223"/>
<dbReference type="Gene3D" id="2.170.130.10">
    <property type="entry name" value="TonB-dependent receptor, plug domain"/>
    <property type="match status" value="1"/>
</dbReference>
<dbReference type="RefSeq" id="WP_008862613.1">
    <property type="nucleotide sequence ID" value="NZ_JH815205.1"/>
</dbReference>
<dbReference type="HOGENOM" id="CLU_013529_0_0_10"/>
<dbReference type="SUPFAM" id="SSF56935">
    <property type="entry name" value="Porins"/>
    <property type="match status" value="1"/>
</dbReference>
<dbReference type="PANTHER" id="PTHR30069:SF29">
    <property type="entry name" value="HEMOGLOBIN AND HEMOGLOBIN-HAPTOGLOBIN-BINDING PROTEIN 1-RELATED"/>
    <property type="match status" value="1"/>
</dbReference>
<evidence type="ECO:0000313" key="4">
    <source>
        <dbReference type="Proteomes" id="UP000006044"/>
    </source>
</evidence>
<dbReference type="InterPro" id="IPR037066">
    <property type="entry name" value="Plug_dom_sf"/>
</dbReference>
<proteinExistence type="predicted"/>
<feature type="domain" description="TonB-dependent receptor plug" evidence="2">
    <location>
        <begin position="115"/>
        <end position="253"/>
    </location>
</feature>
<dbReference type="GeneID" id="77849427"/>
<dbReference type="Gene3D" id="2.60.40.1120">
    <property type="entry name" value="Carboxypeptidase-like, regulatory domain"/>
    <property type="match status" value="1"/>
</dbReference>
<evidence type="ECO:0000259" key="2">
    <source>
        <dbReference type="Pfam" id="PF07715"/>
    </source>
</evidence>
<dbReference type="InterPro" id="IPR008969">
    <property type="entry name" value="CarboxyPept-like_regulatory"/>
</dbReference>
<reference evidence="3 4" key="1">
    <citation type="submission" date="2012-08" db="EMBL/GenBank/DDBJ databases">
        <title>The Genome Sequence of Barnesiella intestinihominis YIT 11860.</title>
        <authorList>
            <consortium name="The Broad Institute Genome Sequencing Platform"/>
            <person name="Earl A."/>
            <person name="Ward D."/>
            <person name="Feldgarden M."/>
            <person name="Gevers D."/>
            <person name="Morotomi M."/>
            <person name="Walker B."/>
            <person name="Young S.K."/>
            <person name="Zeng Q."/>
            <person name="Gargeya S."/>
            <person name="Fitzgerald M."/>
            <person name="Haas B."/>
            <person name="Abouelleil A."/>
            <person name="Alvarado L."/>
            <person name="Arachchi H.M."/>
            <person name="Berlin A.M."/>
            <person name="Chapman S.B."/>
            <person name="Goldberg J."/>
            <person name="Griggs A."/>
            <person name="Gujja S."/>
            <person name="Hansen M."/>
            <person name="Howarth C."/>
            <person name="Imamovic A."/>
            <person name="Larimer J."/>
            <person name="McCowen C."/>
            <person name="Montmayeur A."/>
            <person name="Murphy C."/>
            <person name="Neiman D."/>
            <person name="Pearson M."/>
            <person name="Priest M."/>
            <person name="Roberts A."/>
            <person name="Saif S."/>
            <person name="Shea T."/>
            <person name="Sisk P."/>
            <person name="Sykes S."/>
            <person name="Wortman J."/>
            <person name="Nusbaum C."/>
            <person name="Birren B."/>
        </authorList>
    </citation>
    <scope>NUCLEOTIDE SEQUENCE [LARGE SCALE GENOMIC DNA]</scope>
    <source>
        <strain evidence="3 4">YIT 11860</strain>
    </source>
</reference>
<dbReference type="eggNOG" id="COG1629">
    <property type="taxonomic scope" value="Bacteria"/>
</dbReference>
<keyword evidence="1" id="KW-0732">Signal</keyword>
<accession>K0X598</accession>
<comment type="caution">
    <text evidence="3">The sequence shown here is derived from an EMBL/GenBank/DDBJ whole genome shotgun (WGS) entry which is preliminary data.</text>
</comment>
<dbReference type="EMBL" id="ADLE01000015">
    <property type="protein sequence ID" value="EJZ62869.1"/>
    <property type="molecule type" value="Genomic_DNA"/>
</dbReference>
<dbReference type="GO" id="GO:0015344">
    <property type="term" value="F:siderophore uptake transmembrane transporter activity"/>
    <property type="evidence" value="ECO:0007669"/>
    <property type="project" value="TreeGrafter"/>
</dbReference>
<sequence length="926" mass="104395">MGIETMYSVNVSQVATVSFEGVISDIGSKDPLSFATVQLLHGDEVHSVLSKDNGVFSFPSVHPGDYILRITYVGYDRYEKRVTLKRDTKLTVKMAPSGNSLNEIVVTARESQGLVSSSKINREMMTHLQPTSFSDLLELLPGNISKTPSMGQVNSIQLRETGTLNSSGEQYSNPDYAITSLGTLFLVDGAPLNGDANLQYIPGGTSSDGTSPESLRNMTNKGVDMRTLTTDDIESVEIVRGIPSAEYGNLTSGMVNIKRVRKATPLTARFKADEYSKLFSVGKGFTVPNHDFTLNVDGVFLDSKVDPRNNLENYKRVNFSVRISKLWRRDKWEMTWTPSADYTGSFDNVKTDPNLSYQKIDKYKSSYNRASLTNNFKWTFPWLKWIKTVNLDASVSAQSDQLKRTKLISPQRATVAPTGKEPGVHDGTYLFSEYVADYLCDGKPVNAFLKAKGEFGWEGAKYRLNAKAGGEWNYSKNFGKGQVYDLSHPISTSWGARPRAYSDIPALQNLSFFLEGNTLFLLGKNKLELQVGARSVTQIGMSERYLLQGKPYIDPRANAQWSFPAIPVAGKDLHISISGGYGVTTKMPTLDYLYPDLWYNDIVQLNYYDVNKPLEYSRVNIITYIEDITNYDLKPARNHKWEVRGDISFEGNRLSVTYFHENLTSGFRTSSFYAPFSYRKYDHSAVDASGLQGPPALEDIPYTDMKALNGYRQSANGSRIDKQGIEFQFTSQRISALRTAVVINGAWFRSVYTNSRPMFETVADVVDNRPVSEEYVGLYDWNDGRVNEQFNTNFQLDTQIPEWGLIFSTSVQCMWFVSTRVMWKNGVPVSYMAASDGKLYPYTEESAADPKLQFLIKTYNDDLYKKQTIPTAVYVNLKATKTIGKWLRLSLFANRILDYLPSYKMNGLLIRRNVDPYFGMELNFTL</sequence>
<dbReference type="InterPro" id="IPR039426">
    <property type="entry name" value="TonB-dep_rcpt-like"/>
</dbReference>
<keyword evidence="4" id="KW-1185">Reference proteome</keyword>
<dbReference type="GO" id="GO:0044718">
    <property type="term" value="P:siderophore transmembrane transport"/>
    <property type="evidence" value="ECO:0007669"/>
    <property type="project" value="TreeGrafter"/>
</dbReference>
<name>K0X598_9BACT</name>
<evidence type="ECO:0000313" key="3">
    <source>
        <dbReference type="EMBL" id="EJZ62869.1"/>
    </source>
</evidence>
<dbReference type="Pfam" id="PF07715">
    <property type="entry name" value="Plug"/>
    <property type="match status" value="1"/>
</dbReference>
<dbReference type="Pfam" id="PF13715">
    <property type="entry name" value="CarbopepD_reg_2"/>
    <property type="match status" value="1"/>
</dbReference>